<keyword evidence="2" id="KW-0175">Coiled coil</keyword>
<feature type="coiled-coil region" evidence="2">
    <location>
        <begin position="27"/>
        <end position="88"/>
    </location>
</feature>
<organism evidence="5 6">
    <name type="scientific">Comamonas testosteroni</name>
    <name type="common">Pseudomonas testosteroni</name>
    <dbReference type="NCBI Taxonomy" id="285"/>
    <lineage>
        <taxon>Bacteria</taxon>
        <taxon>Pseudomonadati</taxon>
        <taxon>Pseudomonadota</taxon>
        <taxon>Betaproteobacteria</taxon>
        <taxon>Burkholderiales</taxon>
        <taxon>Comamonadaceae</taxon>
        <taxon>Comamonas</taxon>
    </lineage>
</organism>
<comment type="caution">
    <text evidence="5">The sequence shown here is derived from an EMBL/GenBank/DDBJ whole genome shotgun (WGS) entry which is preliminary data.</text>
</comment>
<keyword evidence="1" id="KW-1188">Viral release from host cell</keyword>
<dbReference type="Proteomes" id="UP000323105">
    <property type="component" value="Unassembled WGS sequence"/>
</dbReference>
<accession>A0A5A7M8C7</accession>
<proteinExistence type="predicted"/>
<evidence type="ECO:0000313" key="6">
    <source>
        <dbReference type="Proteomes" id="UP000323105"/>
    </source>
</evidence>
<feature type="transmembrane region" description="Helical" evidence="3">
    <location>
        <begin position="695"/>
        <end position="713"/>
    </location>
</feature>
<dbReference type="EMBL" id="BKBW01000001">
    <property type="protein sequence ID" value="GEQ73241.1"/>
    <property type="molecule type" value="Genomic_DNA"/>
</dbReference>
<name>A0A5A7M8C7_COMTE</name>
<keyword evidence="3" id="KW-1133">Transmembrane helix</keyword>
<feature type="transmembrane region" description="Helical" evidence="3">
    <location>
        <begin position="609"/>
        <end position="635"/>
    </location>
</feature>
<keyword evidence="3" id="KW-0812">Transmembrane</keyword>
<feature type="transmembrane region" description="Helical" evidence="3">
    <location>
        <begin position="865"/>
        <end position="889"/>
    </location>
</feature>
<feature type="transmembrane region" description="Helical" evidence="3">
    <location>
        <begin position="834"/>
        <end position="853"/>
    </location>
</feature>
<feature type="domain" description="Phage tail tape measure protein" evidence="4">
    <location>
        <begin position="298"/>
        <end position="507"/>
    </location>
</feature>
<dbReference type="PANTHER" id="PTHR37813">
    <property type="entry name" value="FELS-2 PROPHAGE PROTEIN"/>
    <property type="match status" value="1"/>
</dbReference>
<evidence type="ECO:0000313" key="5">
    <source>
        <dbReference type="EMBL" id="GEQ73241.1"/>
    </source>
</evidence>
<evidence type="ECO:0000259" key="4">
    <source>
        <dbReference type="Pfam" id="PF10145"/>
    </source>
</evidence>
<evidence type="ECO:0000256" key="3">
    <source>
        <dbReference type="SAM" id="Phobius"/>
    </source>
</evidence>
<gene>
    <name evidence="5" type="ORF">CTTA_0246</name>
</gene>
<evidence type="ECO:0000256" key="2">
    <source>
        <dbReference type="SAM" id="Coils"/>
    </source>
</evidence>
<evidence type="ECO:0000256" key="1">
    <source>
        <dbReference type="ARBA" id="ARBA00022612"/>
    </source>
</evidence>
<sequence>MSDTRLRLILELRDRVLAPLRGIQSGSKDAAAALKATRDQLRDLEKAQQDIDGLRKTRVQLRGQQRDLQDLQTKLAGSNASLVEHRERHKNIAASLKTARESHSKLTKALQDGATATPEFSRQLEMARIRLLSSQTAYERSNSTLSKYRTQIKTTEAGIAQLSGKIDNGKERLQGYQQRLERAGISTEKLGQQSRNQRIQIEAATAAMDRQKQALAGLKAQQEKLATLKEGHAKAMMHTGMVAGTGMAMVAAGRTVAKPVQATLGAFSQQEDASTQLRAAMMQSDGSVQAEFAQIDALAKRLGDRLPGTTADFIEMMTVLRKEGISAQAILGGTGEAAALLGVQLKMPVTAAAAFAAKMQDATQANEGEMLGLMDVLQKNAYLGADQNYQLNGITAMAGAMGLLRLKGEEAYKALSPMLVMMNQAGMTDGGSAGNAINKVFEAGLDTKKLKKVNELLKQSKTGIKLNFADKGGKFAGVENFFAQLEKLKKLGENDVLKTDVFKELFGTDKENRQVLNNFIAKGYDGYKETVAKLDAQASLQQRVNEQLGTLSNVMEAAQGGFTNVMADIGATIKDDAKNVIKAIGDITSGVGGWIKQHPALTAGIARTMAVLAGLMVVLGTLLIPLALIAGKFMLMRFLFGMLSIKVPVLGAGIQALVGMVSRLTGALLSGLMVALRTTTGVIVRLGAAMLATPVGWLALAIAGIAVAGALLLKYWQPIKAFFRGFWQGFSEGLAPLGDMLSSVFSGIGAALEPLRPVWQWLGSAIIKAWGWMTRLFAPVQATQEALNNATKAGHGFGAWLAGLVVSLAKLIGGFFSFGASLVRGLVAGISSRIGAVVAVVSTLASTVTAIFTRLWQSIKTTASTVWQSIISALSVLWSGAAALARSVWGGLAGFFSGMWQGIKDTASAVWNGIASMLGQMWAAMVNTASTIWQQMGGSFAAVLQTISTAIVNWSPLGLFYQAFAGVMSYFGFELPTKFSEFGANIIQGLVNGITSKMAMVRDAVGGAADSAIGWFKEKLGIHSPSRVFMAAGVNVGEGAAIGIDRTFGMVRKSAAAMAMATGVTLAAPTVAAPVIPAPQIDLSAKVAQLPSVPAQALPPATQPLLPALQKLPPVPAQAVQLQPTAGQALPPAVQSLLPMLQKLPPVPVQVVQLQPAVAQALPPTAQPLLPMLQKLPPVPAQVVQLQTAAAQALPPAAQPLLPALQKLPPVPAQAVQLQAVMKEMQAISAQQLPAMPDMADMADPVQIDRRPVLAAPAPAATRPAPVIHGDTITIQIHAAPGMDLQAIGREVERVIEQRERAKAARLQSSFTDWN</sequence>
<dbReference type="RefSeq" id="WP_238707535.1">
    <property type="nucleotide sequence ID" value="NZ_BKBW01000001.1"/>
</dbReference>
<protein>
    <recommendedName>
        <fullName evidence="4">Phage tail tape measure protein domain-containing protein</fullName>
    </recommendedName>
</protein>
<keyword evidence="3" id="KW-0472">Membrane</keyword>
<dbReference type="PANTHER" id="PTHR37813:SF1">
    <property type="entry name" value="FELS-2 PROPHAGE PROTEIN"/>
    <property type="match status" value="1"/>
</dbReference>
<feature type="coiled-coil region" evidence="2">
    <location>
        <begin position="159"/>
        <end position="221"/>
    </location>
</feature>
<dbReference type="NCBIfam" id="TIGR01760">
    <property type="entry name" value="tape_meas_TP901"/>
    <property type="match status" value="1"/>
</dbReference>
<dbReference type="InterPro" id="IPR010090">
    <property type="entry name" value="Phage_tape_meas"/>
</dbReference>
<reference evidence="5 6" key="1">
    <citation type="journal article" date="2019" name="Microbiol. Resour. Announc.">
        <title>Draft Genome Sequence of Comamonas testosteroni TA441, a Bacterium That Has a Cryptic Phenol Degradation Gene Cluster.</title>
        <authorList>
            <person name="Arai H."/>
            <person name="Ishii M."/>
        </authorList>
    </citation>
    <scope>NUCLEOTIDE SEQUENCE [LARGE SCALE GENOMIC DNA]</scope>
    <source>
        <strain evidence="5 6">TA441</strain>
    </source>
</reference>
<feature type="transmembrane region" description="Helical" evidence="3">
    <location>
        <begin position="647"/>
        <end position="675"/>
    </location>
</feature>
<dbReference type="Pfam" id="PF10145">
    <property type="entry name" value="PhageMin_Tail"/>
    <property type="match status" value="1"/>
</dbReference>
<feature type="transmembrane region" description="Helical" evidence="3">
    <location>
        <begin position="799"/>
        <end position="822"/>
    </location>
</feature>